<dbReference type="Proteomes" id="UP001501490">
    <property type="component" value="Unassembled WGS sequence"/>
</dbReference>
<reference evidence="4" key="1">
    <citation type="journal article" date="2019" name="Int. J. Syst. Evol. Microbiol.">
        <title>The Global Catalogue of Microorganisms (GCM) 10K type strain sequencing project: providing services to taxonomists for standard genome sequencing and annotation.</title>
        <authorList>
            <consortium name="The Broad Institute Genomics Platform"/>
            <consortium name="The Broad Institute Genome Sequencing Center for Infectious Disease"/>
            <person name="Wu L."/>
            <person name="Ma J."/>
        </authorList>
    </citation>
    <scope>NUCLEOTIDE SEQUENCE [LARGE SCALE GENOMIC DNA]</scope>
    <source>
        <strain evidence="4">JCM 16929</strain>
    </source>
</reference>
<dbReference type="EMBL" id="BAABAB010000022">
    <property type="protein sequence ID" value="GAA3627049.1"/>
    <property type="molecule type" value="Genomic_DNA"/>
</dbReference>
<dbReference type="Pfam" id="PF12697">
    <property type="entry name" value="Abhydrolase_6"/>
    <property type="match status" value="1"/>
</dbReference>
<dbReference type="PANTHER" id="PTHR43798:SF31">
    <property type="entry name" value="AB HYDROLASE SUPERFAMILY PROTEIN YCLE"/>
    <property type="match status" value="1"/>
</dbReference>
<dbReference type="InterPro" id="IPR050266">
    <property type="entry name" value="AB_hydrolase_sf"/>
</dbReference>
<dbReference type="PRINTS" id="PR00111">
    <property type="entry name" value="ABHYDROLASE"/>
</dbReference>
<gene>
    <name evidence="3" type="ORF">GCM10022236_31680</name>
</gene>
<dbReference type="InterPro" id="IPR000073">
    <property type="entry name" value="AB_hydrolase_1"/>
</dbReference>
<sequence length="299" mass="31591">MDGAVSTYERFTVPVDGGELTVGGWGPPGAPTVVLIHGITSNHLSLAVVAEALPEFRVLAPDLRGRGRSSVLPGPWGMARHAADVIALIENAPIDNAGPVVLAGHSMGGFVVTEVARTRPDLVRGVVLIDGGLPLVLPAGLDLATVAEQGLGPAMARLRRTFPSRSAYREFWRPHPALDPAWGTAIETYLDYDLVGDEPELRSSVVAESALQDLADEFVRPDGGGLFGAFAGPARLLLVDRGLMNEPPGLYPPAERERWAAAEPGLVMETVPDLNHYTLVLRPDGVARVAAAVRAVAHP</sequence>
<dbReference type="InterPro" id="IPR000639">
    <property type="entry name" value="Epox_hydrolase-like"/>
</dbReference>
<feature type="domain" description="AB hydrolase-1" evidence="2">
    <location>
        <begin position="33"/>
        <end position="288"/>
    </location>
</feature>
<dbReference type="Gene3D" id="3.40.50.1820">
    <property type="entry name" value="alpha/beta hydrolase"/>
    <property type="match status" value="1"/>
</dbReference>
<proteinExistence type="predicted"/>
<protein>
    <recommendedName>
        <fullName evidence="2">AB hydrolase-1 domain-containing protein</fullName>
    </recommendedName>
</protein>
<evidence type="ECO:0000313" key="4">
    <source>
        <dbReference type="Proteomes" id="UP001501490"/>
    </source>
</evidence>
<dbReference type="SUPFAM" id="SSF53474">
    <property type="entry name" value="alpha/beta-Hydrolases"/>
    <property type="match status" value="1"/>
</dbReference>
<evidence type="ECO:0000313" key="3">
    <source>
        <dbReference type="EMBL" id="GAA3627049.1"/>
    </source>
</evidence>
<keyword evidence="4" id="KW-1185">Reference proteome</keyword>
<dbReference type="PANTHER" id="PTHR43798">
    <property type="entry name" value="MONOACYLGLYCEROL LIPASE"/>
    <property type="match status" value="1"/>
</dbReference>
<name>A0ABP7A8C1_9ACTN</name>
<organism evidence="3 4">
    <name type="scientific">Microlunatus ginsengisoli</name>
    <dbReference type="NCBI Taxonomy" id="363863"/>
    <lineage>
        <taxon>Bacteria</taxon>
        <taxon>Bacillati</taxon>
        <taxon>Actinomycetota</taxon>
        <taxon>Actinomycetes</taxon>
        <taxon>Propionibacteriales</taxon>
        <taxon>Propionibacteriaceae</taxon>
        <taxon>Microlunatus</taxon>
    </lineage>
</organism>
<evidence type="ECO:0000259" key="2">
    <source>
        <dbReference type="Pfam" id="PF12697"/>
    </source>
</evidence>
<evidence type="ECO:0000256" key="1">
    <source>
        <dbReference type="ARBA" id="ARBA00022801"/>
    </source>
</evidence>
<accession>A0ABP7A8C1</accession>
<comment type="caution">
    <text evidence="3">The sequence shown here is derived from an EMBL/GenBank/DDBJ whole genome shotgun (WGS) entry which is preliminary data.</text>
</comment>
<keyword evidence="1" id="KW-0378">Hydrolase</keyword>
<dbReference type="PRINTS" id="PR00412">
    <property type="entry name" value="EPOXHYDRLASE"/>
</dbReference>
<dbReference type="InterPro" id="IPR029058">
    <property type="entry name" value="AB_hydrolase_fold"/>
</dbReference>